<keyword evidence="1" id="KW-0472">Membrane</keyword>
<dbReference type="SUPFAM" id="SSF82714">
    <property type="entry name" value="Multidrug efflux transporter AcrB TolC docking domain, DN and DC subdomains"/>
    <property type="match status" value="2"/>
</dbReference>
<dbReference type="PANTHER" id="PTHR32063">
    <property type="match status" value="1"/>
</dbReference>
<comment type="caution">
    <text evidence="2">The sequence shown here is derived from an EMBL/GenBank/DDBJ whole genome shotgun (WGS) entry which is preliminary data.</text>
</comment>
<dbReference type="InterPro" id="IPR027463">
    <property type="entry name" value="AcrB_DN_DC_subdom"/>
</dbReference>
<dbReference type="Gene3D" id="3.30.70.1440">
    <property type="entry name" value="Multidrug efflux transporter AcrB pore domain"/>
    <property type="match status" value="1"/>
</dbReference>
<evidence type="ECO:0000313" key="3">
    <source>
        <dbReference type="Proteomes" id="UP000721844"/>
    </source>
</evidence>
<dbReference type="Proteomes" id="UP000721844">
    <property type="component" value="Unassembled WGS sequence"/>
</dbReference>
<feature type="transmembrane region" description="Helical" evidence="1">
    <location>
        <begin position="536"/>
        <end position="556"/>
    </location>
</feature>
<dbReference type="GO" id="GO:0042910">
    <property type="term" value="F:xenobiotic transmembrane transporter activity"/>
    <property type="evidence" value="ECO:0007669"/>
    <property type="project" value="TreeGrafter"/>
</dbReference>
<dbReference type="PANTHER" id="PTHR32063:SF78">
    <property type="entry name" value="ACRB_ACRD_ACRF FAMILY PROTEIN"/>
    <property type="match status" value="1"/>
</dbReference>
<sequence>MSLSTPFIRRPVGTMLLAIGLLIAGAVAYWFLPVASLPNVDLPAVVVFASRPGASPETMANSIAAPLERHLGQIPGVNELTSVSSTGSTNIICIFDVNRNIDAAAADVQGAINASEADLPSDLPSAPYYRKFNPSDAPVMTIALTSDKLSIAQIFDSVDTILAQRLAQATGVAEVTESGADKPAVRVQLNPTTVALAGLSPETISETIGNANVVQPTGNIETPTKNYTLTVNSQIKDATDYGNLVMAKSTDGVLHLRDLGNVINSVATLRLAAWNRQQPAILLDITKEPGANVIDTVDGVKAMLPGILKLMPSGIHTTILTDRTTTIRASVNDVQFTLLGTVMLVLAVVIIFLQRTVLTIAAGITIPLSIAGTLAGMWFEGFTIDNFSLLAITISVGFVVDDAIVMIENIHSHVERGMSPMRAALRGAGQIGFTVLSITLSLIAVFSPMFLMPGIMGRLFHEFAMTLVIAVSVSAVVSLTVTPMICAWFMPRHRPDDAAPARRSWGRRAGAAFDRTFNRIVNGYGRSLNWVLRHRILMNLVTLATIGFTVWLYIIVPKGFLPNEDTGLLMGQTIAAPSISFKAMEKLQRRVVAVIQKDPAIAEVGSRIGVANGFSSLNRGTMFISLKPIDVRHVTSDQVIARLRTKLNRIPGIQAFLIPQEDLRTGGRQSASDYDFVLSGSDLDELQTWALKLEDKLKTIPQLTDISSDQDKASPEVNVVVDRAKASRLGVTMEQIDDALNNGYAQREISTIYEQRNQYKVVLEALPGLQIDPSQLDRVYVPGSSGTQVPLSAFSHLERSTAPLTVRHQGQFPEATVSFSLKAGNAISSGEAIVEQAAADIYMPADIHTSFAGNAQLFQQSANSEPMLLLAAILAIYIVLGVLYESLTQPITILSTLPSAGVGALLALLATNTPLTIIALIGIFLLMGIVKKNAIMLVDFALEAERKRGLSPIDAIREAAVARFRPIIMTTLAAILGAVPLAFSFGIGYEYRRPLGLAIIGGLIISQALTLYTTPVIYVALQHKWQFRFWRRRRPANA</sequence>
<feature type="transmembrane region" description="Helical" evidence="1">
    <location>
        <begin position="904"/>
        <end position="927"/>
    </location>
</feature>
<dbReference type="Pfam" id="PF00873">
    <property type="entry name" value="ACR_tran"/>
    <property type="match status" value="1"/>
</dbReference>
<feature type="transmembrane region" description="Helical" evidence="1">
    <location>
        <begin position="428"/>
        <end position="451"/>
    </location>
</feature>
<gene>
    <name evidence="2" type="ORF">ACELLULO517_16185</name>
</gene>
<feature type="transmembrane region" description="Helical" evidence="1">
    <location>
        <begin position="995"/>
        <end position="1021"/>
    </location>
</feature>
<dbReference type="AlphaFoldDB" id="A0A963Z4J2"/>
<feature type="transmembrane region" description="Helical" evidence="1">
    <location>
        <begin position="867"/>
        <end position="884"/>
    </location>
</feature>
<dbReference type="PRINTS" id="PR00702">
    <property type="entry name" value="ACRIFLAVINRP"/>
</dbReference>
<keyword evidence="3" id="KW-1185">Reference proteome</keyword>
<evidence type="ECO:0000313" key="2">
    <source>
        <dbReference type="EMBL" id="MCB8881787.1"/>
    </source>
</evidence>
<dbReference type="Gene3D" id="1.20.1640.10">
    <property type="entry name" value="Multidrug efflux transporter AcrB transmembrane domain"/>
    <property type="match status" value="2"/>
</dbReference>
<dbReference type="Gene3D" id="3.30.70.1430">
    <property type="entry name" value="Multidrug efflux transporter AcrB pore domain"/>
    <property type="match status" value="2"/>
</dbReference>
<evidence type="ECO:0000256" key="1">
    <source>
        <dbReference type="SAM" id="Phobius"/>
    </source>
</evidence>
<dbReference type="GO" id="GO:0005886">
    <property type="term" value="C:plasma membrane"/>
    <property type="evidence" value="ECO:0007669"/>
    <property type="project" value="TreeGrafter"/>
</dbReference>
<dbReference type="SUPFAM" id="SSF82693">
    <property type="entry name" value="Multidrug efflux transporter AcrB pore domain, PN1, PN2, PC1 and PC2 subdomains"/>
    <property type="match status" value="3"/>
</dbReference>
<accession>A0A963Z4J2</accession>
<feature type="transmembrane region" description="Helical" evidence="1">
    <location>
        <begin position="967"/>
        <end position="989"/>
    </location>
</feature>
<dbReference type="SUPFAM" id="SSF82866">
    <property type="entry name" value="Multidrug efflux transporter AcrB transmembrane domain"/>
    <property type="match status" value="2"/>
</dbReference>
<protein>
    <submittedName>
        <fullName evidence="2">Efflux RND transporter permease subunit</fullName>
    </submittedName>
</protein>
<dbReference type="RefSeq" id="WP_227308450.1">
    <property type="nucleotide sequence ID" value="NZ_JAESVA010000005.1"/>
</dbReference>
<dbReference type="EMBL" id="JAESVA010000005">
    <property type="protein sequence ID" value="MCB8881787.1"/>
    <property type="molecule type" value="Genomic_DNA"/>
</dbReference>
<feature type="transmembrane region" description="Helical" evidence="1">
    <location>
        <begin position="12"/>
        <end position="32"/>
    </location>
</feature>
<reference evidence="2 3" key="1">
    <citation type="journal article" date="2021" name="Microorganisms">
        <title>Acidisoma silvae sp. nov. and Acidisomacellulosilytica sp. nov., Two Acidophilic Bacteria Isolated from Decaying Wood, Hydrolyzing Cellulose and Producing Poly-3-hydroxybutyrate.</title>
        <authorList>
            <person name="Mieszkin S."/>
            <person name="Pouder E."/>
            <person name="Uroz S."/>
            <person name="Simon-Colin C."/>
            <person name="Alain K."/>
        </authorList>
    </citation>
    <scope>NUCLEOTIDE SEQUENCE [LARGE SCALE GENOMIC DNA]</scope>
    <source>
        <strain evidence="2 3">HW T5.17</strain>
    </source>
</reference>
<name>A0A963Z4J2_9PROT</name>
<keyword evidence="1" id="KW-0812">Transmembrane</keyword>
<feature type="transmembrane region" description="Helical" evidence="1">
    <location>
        <begin position="334"/>
        <end position="353"/>
    </location>
</feature>
<feature type="transmembrane region" description="Helical" evidence="1">
    <location>
        <begin position="387"/>
        <end position="407"/>
    </location>
</feature>
<proteinExistence type="predicted"/>
<feature type="transmembrane region" description="Helical" evidence="1">
    <location>
        <begin position="360"/>
        <end position="381"/>
    </location>
</feature>
<dbReference type="InterPro" id="IPR001036">
    <property type="entry name" value="Acrflvin-R"/>
</dbReference>
<dbReference type="Gene3D" id="3.30.70.1320">
    <property type="entry name" value="Multidrug efflux transporter AcrB pore domain like"/>
    <property type="match status" value="1"/>
</dbReference>
<dbReference type="Gene3D" id="3.30.2090.10">
    <property type="entry name" value="Multidrug efflux transporter AcrB TolC docking domain, DN and DC subdomains"/>
    <property type="match status" value="2"/>
</dbReference>
<keyword evidence="1" id="KW-1133">Transmembrane helix</keyword>
<organism evidence="2 3">
    <name type="scientific">Acidisoma cellulosilyticum</name>
    <dbReference type="NCBI Taxonomy" id="2802395"/>
    <lineage>
        <taxon>Bacteria</taxon>
        <taxon>Pseudomonadati</taxon>
        <taxon>Pseudomonadota</taxon>
        <taxon>Alphaproteobacteria</taxon>
        <taxon>Acetobacterales</taxon>
        <taxon>Acidocellaceae</taxon>
        <taxon>Acidisoma</taxon>
    </lineage>
</organism>
<feature type="transmembrane region" description="Helical" evidence="1">
    <location>
        <begin position="463"/>
        <end position="490"/>
    </location>
</feature>